<evidence type="ECO:0000313" key="6">
    <source>
        <dbReference type="Proteomes" id="UP000654345"/>
    </source>
</evidence>
<dbReference type="PANTHER" id="PTHR11061">
    <property type="entry name" value="RNA M5U METHYLTRANSFERASE"/>
    <property type="match status" value="1"/>
</dbReference>
<dbReference type="CDD" id="cd02440">
    <property type="entry name" value="AdoMet_MTases"/>
    <property type="match status" value="1"/>
</dbReference>
<comment type="similarity">
    <text evidence="4">Belongs to the class I-like SAM-binding methyltransferase superfamily. RNA M5U methyltransferase family.</text>
</comment>
<dbReference type="Proteomes" id="UP000654345">
    <property type="component" value="Unassembled WGS sequence"/>
</dbReference>
<dbReference type="InterPro" id="IPR030391">
    <property type="entry name" value="MeTrfase_TrmA_CS"/>
</dbReference>
<evidence type="ECO:0000313" key="5">
    <source>
        <dbReference type="EMBL" id="GHO54715.1"/>
    </source>
</evidence>
<feature type="active site" description="Nucleophile" evidence="4">
    <location>
        <position position="392"/>
    </location>
</feature>
<dbReference type="InterPro" id="IPR010280">
    <property type="entry name" value="U5_MeTrfase_fam"/>
</dbReference>
<evidence type="ECO:0000256" key="1">
    <source>
        <dbReference type="ARBA" id="ARBA00022603"/>
    </source>
</evidence>
<feature type="binding site" evidence="4">
    <location>
        <position position="265"/>
    </location>
    <ligand>
        <name>S-adenosyl-L-methionine</name>
        <dbReference type="ChEBI" id="CHEBI:59789"/>
    </ligand>
</feature>
<name>A0ABQ3UQR7_9CHLR</name>
<feature type="binding site" evidence="4">
    <location>
        <position position="322"/>
    </location>
    <ligand>
        <name>S-adenosyl-L-methionine</name>
        <dbReference type="ChEBI" id="CHEBI:59789"/>
    </ligand>
</feature>
<dbReference type="Gene3D" id="3.40.50.150">
    <property type="entry name" value="Vaccinia Virus protein VP39"/>
    <property type="match status" value="2"/>
</dbReference>
<dbReference type="SUPFAM" id="SSF53335">
    <property type="entry name" value="S-adenosyl-L-methionine-dependent methyltransferases"/>
    <property type="match status" value="1"/>
</dbReference>
<dbReference type="PROSITE" id="PS51687">
    <property type="entry name" value="SAM_MT_RNA_M5U"/>
    <property type="match status" value="1"/>
</dbReference>
<gene>
    <name evidence="5" type="primary">rumA</name>
    <name evidence="5" type="ORF">KSB_31900</name>
</gene>
<keyword evidence="6" id="KW-1185">Reference proteome</keyword>
<reference evidence="5 6" key="1">
    <citation type="journal article" date="2021" name="Int. J. Syst. Evol. Microbiol.">
        <title>Reticulibacter mediterranei gen. nov., sp. nov., within the new family Reticulibacteraceae fam. nov., and Ktedonospora formicarum gen. nov., sp. nov., Ktedonobacter robiniae sp. nov., Dictyobacter formicarum sp. nov. and Dictyobacter arantiisoli sp. nov., belonging to the class Ktedonobacteria.</title>
        <authorList>
            <person name="Yabe S."/>
            <person name="Zheng Y."/>
            <person name="Wang C.M."/>
            <person name="Sakai Y."/>
            <person name="Abe K."/>
            <person name="Yokota A."/>
            <person name="Donadio S."/>
            <person name="Cavaletti L."/>
            <person name="Monciardini P."/>
        </authorList>
    </citation>
    <scope>NUCLEOTIDE SEQUENCE [LARGE SCALE GENOMIC DNA]</scope>
    <source>
        <strain evidence="5 6">SOSP1-30</strain>
    </source>
</reference>
<evidence type="ECO:0000256" key="4">
    <source>
        <dbReference type="PROSITE-ProRule" id="PRU01024"/>
    </source>
</evidence>
<dbReference type="RefSeq" id="WP_201371392.1">
    <property type="nucleotide sequence ID" value="NZ_BNJG01000001.1"/>
</dbReference>
<keyword evidence="3 4" id="KW-0949">S-adenosyl-L-methionine</keyword>
<proteinExistence type="inferred from homology"/>
<dbReference type="EMBL" id="BNJG01000001">
    <property type="protein sequence ID" value="GHO54715.1"/>
    <property type="molecule type" value="Genomic_DNA"/>
</dbReference>
<comment type="caution">
    <text evidence="5">The sequence shown here is derived from an EMBL/GenBank/DDBJ whole genome shotgun (WGS) entry which is preliminary data.</text>
</comment>
<dbReference type="PANTHER" id="PTHR11061:SF30">
    <property type="entry name" value="TRNA (URACIL(54)-C(5))-METHYLTRANSFERASE"/>
    <property type="match status" value="1"/>
</dbReference>
<keyword evidence="1 4" id="KW-0489">Methyltransferase</keyword>
<dbReference type="PROSITE" id="PS01231">
    <property type="entry name" value="TRMA_2"/>
    <property type="match status" value="1"/>
</dbReference>
<accession>A0ABQ3UQR7</accession>
<keyword evidence="2 4" id="KW-0808">Transferase</keyword>
<dbReference type="InterPro" id="IPR029063">
    <property type="entry name" value="SAM-dependent_MTases_sf"/>
</dbReference>
<sequence>MMTDFNEQLQERMIHYHTVTLGPLTRQGHATAEVTIEKEAEEPKLLHLLVPAGLPGERVTIAVEDPPKPRPGRRSRRWKPRPPRVWITEIHESSPERVVAPCPVFGTCGGCQLQHLQYERQLTWKREMVEELLREIGHFEQPPLLEAVACEIPWNYRNQMRFSINREGQPGLTARDTRRVLPLVSCPIAHERINRALTVLSQFENPRPQVIVRYGVGTGQMLLQPQQPEEVQQQLQEAGLTICDETMEEKLGGKTFRIRPSSFFQTNTPQAEKMVRMVLDGLLAHRPAEKDPAQLTIVDAYCGVGTFALLMAHHFGRIIAIEESPSAIRDAHWNARDINNIEILKGKVEDVLPGLSAQVDGFVIDPPRAGCQPVVLETLLRYPVERVVYVSCEPSTLARDLDVLCHGDETYQLVSVQPLDMFPQTAHIECVAVLERNKHENI</sequence>
<dbReference type="Pfam" id="PF05958">
    <property type="entry name" value="tRNA_U5-meth_tr"/>
    <property type="match status" value="1"/>
</dbReference>
<evidence type="ECO:0000256" key="3">
    <source>
        <dbReference type="ARBA" id="ARBA00022691"/>
    </source>
</evidence>
<dbReference type="Gene3D" id="2.40.50.140">
    <property type="entry name" value="Nucleic acid-binding proteins"/>
    <property type="match status" value="1"/>
</dbReference>
<feature type="binding site" evidence="4">
    <location>
        <position position="301"/>
    </location>
    <ligand>
        <name>S-adenosyl-L-methionine</name>
        <dbReference type="ChEBI" id="CHEBI:59789"/>
    </ligand>
</feature>
<dbReference type="InterPro" id="IPR012340">
    <property type="entry name" value="NA-bd_OB-fold"/>
</dbReference>
<feature type="binding site" evidence="4">
    <location>
        <position position="365"/>
    </location>
    <ligand>
        <name>S-adenosyl-L-methionine</name>
        <dbReference type="ChEBI" id="CHEBI:59789"/>
    </ligand>
</feature>
<organism evidence="5 6">
    <name type="scientific">Ktedonobacter robiniae</name>
    <dbReference type="NCBI Taxonomy" id="2778365"/>
    <lineage>
        <taxon>Bacteria</taxon>
        <taxon>Bacillati</taxon>
        <taxon>Chloroflexota</taxon>
        <taxon>Ktedonobacteria</taxon>
        <taxon>Ktedonobacterales</taxon>
        <taxon>Ktedonobacteraceae</taxon>
        <taxon>Ktedonobacter</taxon>
    </lineage>
</organism>
<evidence type="ECO:0000256" key="2">
    <source>
        <dbReference type="ARBA" id="ARBA00022679"/>
    </source>
</evidence>
<protein>
    <submittedName>
        <fullName evidence="5">23S rRNA (Uracil-5-)-methyltransferase RumA</fullName>
    </submittedName>
</protein>